<feature type="domain" description="HTH gntR-type" evidence="4">
    <location>
        <begin position="1"/>
        <end position="62"/>
    </location>
</feature>
<gene>
    <name evidence="5" type="ORF">OM076_05900</name>
</gene>
<evidence type="ECO:0000313" key="5">
    <source>
        <dbReference type="EMBL" id="MDA0159786.1"/>
    </source>
</evidence>
<dbReference type="InterPro" id="IPR011711">
    <property type="entry name" value="GntR_C"/>
</dbReference>
<dbReference type="GO" id="GO:0003677">
    <property type="term" value="F:DNA binding"/>
    <property type="evidence" value="ECO:0007669"/>
    <property type="project" value="UniProtKB-KW"/>
</dbReference>
<keyword evidence="3" id="KW-0804">Transcription</keyword>
<dbReference type="GO" id="GO:0003700">
    <property type="term" value="F:DNA-binding transcription factor activity"/>
    <property type="evidence" value="ECO:0007669"/>
    <property type="project" value="InterPro"/>
</dbReference>
<dbReference type="SMART" id="SM00345">
    <property type="entry name" value="HTH_GNTR"/>
    <property type="match status" value="1"/>
</dbReference>
<dbReference type="PANTHER" id="PTHR43537">
    <property type="entry name" value="TRANSCRIPTIONAL REGULATOR, GNTR FAMILY"/>
    <property type="match status" value="1"/>
</dbReference>
<keyword evidence="2" id="KW-0238">DNA-binding</keyword>
<evidence type="ECO:0000256" key="1">
    <source>
        <dbReference type="ARBA" id="ARBA00023015"/>
    </source>
</evidence>
<dbReference type="Pfam" id="PF00392">
    <property type="entry name" value="GntR"/>
    <property type="match status" value="1"/>
</dbReference>
<evidence type="ECO:0000256" key="3">
    <source>
        <dbReference type="ARBA" id="ARBA00023163"/>
    </source>
</evidence>
<dbReference type="Gene3D" id="1.20.120.530">
    <property type="entry name" value="GntR ligand-binding domain-like"/>
    <property type="match status" value="1"/>
</dbReference>
<dbReference type="SUPFAM" id="SSF48008">
    <property type="entry name" value="GntR ligand-binding domain-like"/>
    <property type="match status" value="1"/>
</dbReference>
<reference evidence="5" key="1">
    <citation type="submission" date="2022-10" db="EMBL/GenBank/DDBJ databases">
        <title>The WGS of Solirubrobacter ginsenosidimutans DSM 21036.</title>
        <authorList>
            <person name="Jiang Z."/>
        </authorList>
    </citation>
    <scope>NUCLEOTIDE SEQUENCE</scope>
    <source>
        <strain evidence="5">DSM 21036</strain>
    </source>
</reference>
<keyword evidence="6" id="KW-1185">Reference proteome</keyword>
<dbReference type="AlphaFoldDB" id="A0A9X3MND4"/>
<dbReference type="Gene3D" id="1.10.10.10">
    <property type="entry name" value="Winged helix-like DNA-binding domain superfamily/Winged helix DNA-binding domain"/>
    <property type="match status" value="1"/>
</dbReference>
<organism evidence="5 6">
    <name type="scientific">Solirubrobacter ginsenosidimutans</name>
    <dbReference type="NCBI Taxonomy" id="490573"/>
    <lineage>
        <taxon>Bacteria</taxon>
        <taxon>Bacillati</taxon>
        <taxon>Actinomycetota</taxon>
        <taxon>Thermoleophilia</taxon>
        <taxon>Solirubrobacterales</taxon>
        <taxon>Solirubrobacteraceae</taxon>
        <taxon>Solirubrobacter</taxon>
    </lineage>
</organism>
<dbReference type="InterPro" id="IPR036388">
    <property type="entry name" value="WH-like_DNA-bd_sf"/>
</dbReference>
<dbReference type="EMBL" id="JAPDOD010000003">
    <property type="protein sequence ID" value="MDA0159786.1"/>
    <property type="molecule type" value="Genomic_DNA"/>
</dbReference>
<protein>
    <submittedName>
        <fullName evidence="5">FadR family transcriptional regulator</fullName>
    </submittedName>
</protein>
<dbReference type="InterPro" id="IPR036390">
    <property type="entry name" value="WH_DNA-bd_sf"/>
</dbReference>
<dbReference type="Pfam" id="PF07729">
    <property type="entry name" value="FCD"/>
    <property type="match status" value="1"/>
</dbReference>
<dbReference type="SUPFAM" id="SSF46785">
    <property type="entry name" value="Winged helix' DNA-binding domain"/>
    <property type="match status" value="1"/>
</dbReference>
<sequence length="233" mass="25060">MAEFVAEIVSGRLAPGDALPREVAVAERFGISRGIARECLRALEERGLATVRHGSKTTVNPREDWDLFDPDVIAASLAGPGAVALLGEYIECRRIVEIEAAGFAAERATADDVAALEARFEEMKAALATKGAAAQEAAYHAADVAFHTQLVHATGNLALLTLVRRVDTALLVARYPLARPAYRRTRALPEHEAILVAVREGNPDAARAAMRAHLDTVESYLHEHARQVARSAA</sequence>
<dbReference type="PROSITE" id="PS50949">
    <property type="entry name" value="HTH_GNTR"/>
    <property type="match status" value="1"/>
</dbReference>
<dbReference type="PANTHER" id="PTHR43537:SF44">
    <property type="entry name" value="GNTR FAMILY REGULATORY PROTEIN"/>
    <property type="match status" value="1"/>
</dbReference>
<comment type="caution">
    <text evidence="5">The sequence shown here is derived from an EMBL/GenBank/DDBJ whole genome shotgun (WGS) entry which is preliminary data.</text>
</comment>
<dbReference type="CDD" id="cd07377">
    <property type="entry name" value="WHTH_GntR"/>
    <property type="match status" value="1"/>
</dbReference>
<dbReference type="PRINTS" id="PR00035">
    <property type="entry name" value="HTHGNTR"/>
</dbReference>
<name>A0A9X3MND4_9ACTN</name>
<keyword evidence="1" id="KW-0805">Transcription regulation</keyword>
<evidence type="ECO:0000256" key="2">
    <source>
        <dbReference type="ARBA" id="ARBA00023125"/>
    </source>
</evidence>
<accession>A0A9X3MND4</accession>
<proteinExistence type="predicted"/>
<dbReference type="InterPro" id="IPR000524">
    <property type="entry name" value="Tscrpt_reg_HTH_GntR"/>
</dbReference>
<dbReference type="InterPro" id="IPR008920">
    <property type="entry name" value="TF_FadR/GntR_C"/>
</dbReference>
<dbReference type="SMART" id="SM00895">
    <property type="entry name" value="FCD"/>
    <property type="match status" value="1"/>
</dbReference>
<evidence type="ECO:0000259" key="4">
    <source>
        <dbReference type="PROSITE" id="PS50949"/>
    </source>
</evidence>
<evidence type="ECO:0000313" key="6">
    <source>
        <dbReference type="Proteomes" id="UP001149140"/>
    </source>
</evidence>
<dbReference type="Proteomes" id="UP001149140">
    <property type="component" value="Unassembled WGS sequence"/>
</dbReference>